<evidence type="ECO:0000259" key="3">
    <source>
        <dbReference type="Pfam" id="PF12849"/>
    </source>
</evidence>
<accession>A0AAW8E438</accession>
<feature type="chain" id="PRO_5043588960" evidence="2">
    <location>
        <begin position="27"/>
        <end position="407"/>
    </location>
</feature>
<dbReference type="Gene3D" id="3.40.190.10">
    <property type="entry name" value="Periplasmic binding protein-like II"/>
    <property type="match status" value="2"/>
</dbReference>
<dbReference type="AlphaFoldDB" id="A0AAW8E438"/>
<dbReference type="InterPro" id="IPR024370">
    <property type="entry name" value="PBP_domain"/>
</dbReference>
<organism evidence="4 5">
    <name type="scientific">Variovorax boronicumulans</name>
    <dbReference type="NCBI Taxonomy" id="436515"/>
    <lineage>
        <taxon>Bacteria</taxon>
        <taxon>Pseudomonadati</taxon>
        <taxon>Pseudomonadota</taxon>
        <taxon>Betaproteobacteria</taxon>
        <taxon>Burkholderiales</taxon>
        <taxon>Comamonadaceae</taxon>
        <taxon>Variovorax</taxon>
    </lineage>
</organism>
<evidence type="ECO:0000313" key="4">
    <source>
        <dbReference type="EMBL" id="MDP9926560.1"/>
    </source>
</evidence>
<dbReference type="PANTHER" id="PTHR42996">
    <property type="entry name" value="PHOSPHATE-BINDING PROTEIN PSTS"/>
    <property type="match status" value="1"/>
</dbReference>
<dbReference type="SUPFAM" id="SSF53850">
    <property type="entry name" value="Periplasmic binding protein-like II"/>
    <property type="match status" value="1"/>
</dbReference>
<dbReference type="PANTHER" id="PTHR42996:SF1">
    <property type="entry name" value="PHOSPHATE-BINDING PROTEIN PSTS"/>
    <property type="match status" value="1"/>
</dbReference>
<dbReference type="InterPro" id="IPR050962">
    <property type="entry name" value="Phosphate-bind_PstS"/>
</dbReference>
<protein>
    <submittedName>
        <fullName evidence="4">ABC-type phosphate transport system substrate-binding protein</fullName>
    </submittedName>
</protein>
<dbReference type="Pfam" id="PF12849">
    <property type="entry name" value="PBP_like_2"/>
    <property type="match status" value="1"/>
</dbReference>
<name>A0AAW8E438_9BURK</name>
<dbReference type="Proteomes" id="UP001244295">
    <property type="component" value="Unassembled WGS sequence"/>
</dbReference>
<feature type="signal peptide" evidence="2">
    <location>
        <begin position="1"/>
        <end position="26"/>
    </location>
</feature>
<reference evidence="4" key="1">
    <citation type="submission" date="2023-07" db="EMBL/GenBank/DDBJ databases">
        <title>Sorghum-associated microbial communities from plants grown in Nebraska, USA.</title>
        <authorList>
            <person name="Schachtman D."/>
        </authorList>
    </citation>
    <scope>NUCLEOTIDE SEQUENCE</scope>
    <source>
        <strain evidence="4">DS2795</strain>
    </source>
</reference>
<comment type="similarity">
    <text evidence="1">Belongs to the PstS family.</text>
</comment>
<feature type="domain" description="PBP" evidence="3">
    <location>
        <begin position="22"/>
        <end position="328"/>
    </location>
</feature>
<sequence length="407" mass="41288">MRAKFKSVALSAVMMAALVAAGAASAQIAVGGGATLPEVLYDDILPSGVGFTDFSYTGTGSGAGKTGFVSNSATAFRNESVSGTPAWAAGQSVHFAGSDSALTQAEFNTYTANAAGATGWGPMIQVPAVATSVLIPYKRAGIVDLNLADAKMCAIFSNKTGGQTWGQVRGTADTTTVKVVYRTDNSGTTELLSRYLVAACPGAGFTVSNNFATVVGGALSPANVIPTHWVGVAGSSGVSGAFGTDGRVGYLSPEPNYTGASNAVVAKINNVLPVASSIRNALAKQVLPNGPAANPLSWVPAYVMPAAGTEYPIFGTTNLLLNQCYKDAAIQTKVKNLLTGLTGTTYDAKIETGPNSHNFVVLPNGTSPGTPPAANNNWKAVIAANFLNASSSLSIGYASVCNGKGRP</sequence>
<gene>
    <name evidence="4" type="ORF">J2W25_005609</name>
</gene>
<keyword evidence="2" id="KW-0732">Signal</keyword>
<evidence type="ECO:0000256" key="1">
    <source>
        <dbReference type="ARBA" id="ARBA00008725"/>
    </source>
</evidence>
<dbReference type="RefSeq" id="WP_307638242.1">
    <property type="nucleotide sequence ID" value="NZ_JAUSRR010000011.1"/>
</dbReference>
<evidence type="ECO:0000256" key="2">
    <source>
        <dbReference type="SAM" id="SignalP"/>
    </source>
</evidence>
<proteinExistence type="inferred from homology"/>
<comment type="caution">
    <text evidence="4">The sequence shown here is derived from an EMBL/GenBank/DDBJ whole genome shotgun (WGS) entry which is preliminary data.</text>
</comment>
<dbReference type="EMBL" id="JAUSRR010000011">
    <property type="protein sequence ID" value="MDP9926560.1"/>
    <property type="molecule type" value="Genomic_DNA"/>
</dbReference>
<evidence type="ECO:0000313" key="5">
    <source>
        <dbReference type="Proteomes" id="UP001244295"/>
    </source>
</evidence>